<feature type="region of interest" description="Disordered" evidence="1">
    <location>
        <begin position="32"/>
        <end position="52"/>
    </location>
</feature>
<organism evidence="2 3">
    <name type="scientific">Limnospira indica PCC 8005</name>
    <dbReference type="NCBI Taxonomy" id="376219"/>
    <lineage>
        <taxon>Bacteria</taxon>
        <taxon>Bacillati</taxon>
        <taxon>Cyanobacteriota</taxon>
        <taxon>Cyanophyceae</taxon>
        <taxon>Oscillatoriophycideae</taxon>
        <taxon>Oscillatoriales</taxon>
        <taxon>Sirenicapillariaceae</taxon>
        <taxon>Limnospira</taxon>
    </lineage>
</organism>
<dbReference type="AlphaFoldDB" id="A0A9P1P1F8"/>
<proteinExistence type="predicted"/>
<sequence>MVGLDLHVGVYQDYCRSEGSFRPLTGELVGLDSEQSDGSERAGGKFPSPDGGIGRVGLLARLGWRRK</sequence>
<dbReference type="EMBL" id="FO818640">
    <property type="protein sequence ID" value="CDM97644.1"/>
    <property type="molecule type" value="Genomic_DNA"/>
</dbReference>
<dbReference type="Proteomes" id="UP000032946">
    <property type="component" value="Chromosome"/>
</dbReference>
<reference evidence="2 3" key="1">
    <citation type="submission" date="2014-02" db="EMBL/GenBank/DDBJ databases">
        <authorList>
            <person name="Genoscope - CEA"/>
        </authorList>
    </citation>
    <scope>NUCLEOTIDE SEQUENCE [LARGE SCALE GENOMIC DNA]</scope>
    <source>
        <strain evidence="2 3">PCC 8005</strain>
    </source>
</reference>
<keyword evidence="3" id="KW-1185">Reference proteome</keyword>
<gene>
    <name evidence="2" type="ORF">ARTHRO_60245</name>
</gene>
<protein>
    <submittedName>
        <fullName evidence="2">Uncharacterized protein</fullName>
    </submittedName>
</protein>
<evidence type="ECO:0000313" key="3">
    <source>
        <dbReference type="Proteomes" id="UP000032946"/>
    </source>
</evidence>
<evidence type="ECO:0000313" key="2">
    <source>
        <dbReference type="EMBL" id="CDM97644.1"/>
    </source>
</evidence>
<name>A0A9P1P1F8_9CYAN</name>
<accession>A0A9P1P1F8</accession>
<evidence type="ECO:0000256" key="1">
    <source>
        <dbReference type="SAM" id="MobiDB-lite"/>
    </source>
</evidence>